<sequence>MDHAITPEVANHVLAHYGRGGYQAGSFTEQIIKAIDMADVDNRDKLAHGFPGYVAAVVAIQYDPNGVAHLKAIAAGEQVAA</sequence>
<protein>
    <submittedName>
        <fullName evidence="2">Uncharacterized protein</fullName>
    </submittedName>
</protein>
<dbReference type="RefSeq" id="WP_229915714.1">
    <property type="nucleotide sequence ID" value="NZ_BNBE01000003.1"/>
</dbReference>
<evidence type="ECO:0000313" key="3">
    <source>
        <dbReference type="EMBL" id="GHG31989.1"/>
    </source>
</evidence>
<name>A0A919ESD6_STRFL</name>
<comment type="caution">
    <text evidence="2">The sequence shown here is derived from an EMBL/GenBank/DDBJ whole genome shotgun (WGS) entry which is preliminary data.</text>
</comment>
<dbReference type="EMBL" id="BNBE01000003">
    <property type="protein sequence ID" value="GHG15451.1"/>
    <property type="molecule type" value="Genomic_DNA"/>
</dbReference>
<reference evidence="2" key="2">
    <citation type="submission" date="2020-09" db="EMBL/GenBank/DDBJ databases">
        <authorList>
            <person name="Sun Q."/>
            <person name="Ohkuma M."/>
        </authorList>
    </citation>
    <scope>NUCLEOTIDE SEQUENCE</scope>
    <source>
        <strain evidence="2">JCM 4122</strain>
    </source>
</reference>
<accession>A0A919ESD6</accession>
<evidence type="ECO:0000313" key="4">
    <source>
        <dbReference type="Proteomes" id="UP000632849"/>
    </source>
</evidence>
<evidence type="ECO:0000313" key="2">
    <source>
        <dbReference type="EMBL" id="GHG30900.1"/>
    </source>
</evidence>
<proteinExistence type="predicted"/>
<dbReference type="EMBL" id="BNBE01000005">
    <property type="protein sequence ID" value="GHG30900.1"/>
    <property type="molecule type" value="Genomic_DNA"/>
</dbReference>
<dbReference type="AlphaFoldDB" id="A0A919ESD6"/>
<organism evidence="2 4">
    <name type="scientific">Streptomyces filamentosus</name>
    <name type="common">Streptomyces roseosporus</name>
    <dbReference type="NCBI Taxonomy" id="67294"/>
    <lineage>
        <taxon>Bacteria</taxon>
        <taxon>Bacillati</taxon>
        <taxon>Actinomycetota</taxon>
        <taxon>Actinomycetes</taxon>
        <taxon>Kitasatosporales</taxon>
        <taxon>Streptomycetaceae</taxon>
        <taxon>Streptomyces</taxon>
    </lineage>
</organism>
<reference evidence="2" key="1">
    <citation type="journal article" date="2014" name="Int. J. Syst. Evol. Microbiol.">
        <title>Complete genome sequence of Corynebacterium casei LMG S-19264T (=DSM 44701T), isolated from a smear-ripened cheese.</title>
        <authorList>
            <consortium name="US DOE Joint Genome Institute (JGI-PGF)"/>
            <person name="Walter F."/>
            <person name="Albersmeier A."/>
            <person name="Kalinowski J."/>
            <person name="Ruckert C."/>
        </authorList>
    </citation>
    <scope>NUCLEOTIDE SEQUENCE</scope>
    <source>
        <strain evidence="2">JCM 4122</strain>
    </source>
</reference>
<evidence type="ECO:0000313" key="1">
    <source>
        <dbReference type="EMBL" id="GHG15451.1"/>
    </source>
</evidence>
<dbReference type="Proteomes" id="UP000632849">
    <property type="component" value="Unassembled WGS sequence"/>
</dbReference>
<gene>
    <name evidence="1" type="ORF">GCM10017667_56270</name>
    <name evidence="2" type="ORF">GCM10017667_80520</name>
    <name evidence="3" type="ORF">GCM10017667_82400</name>
</gene>
<dbReference type="EMBL" id="BNBE01000005">
    <property type="protein sequence ID" value="GHG31989.1"/>
    <property type="molecule type" value="Genomic_DNA"/>
</dbReference>
<keyword evidence="4" id="KW-1185">Reference proteome</keyword>